<accession>A0A1T5IKN5</accession>
<evidence type="ECO:0000313" key="3">
    <source>
        <dbReference type="EMBL" id="SKC39578.1"/>
    </source>
</evidence>
<proteinExistence type="predicted"/>
<sequence length="112" mass="11689">MDTNALRHFLAVADEGDWSRAANAEHVSRATIQASVAALEAELDEKLVIEDEDGALTLTAPALAFRGPARARVAAAPAPAPKAGGKAKASKGRGRAPIVKGQPKPYPKRQGR</sequence>
<organism evidence="3 4">
    <name type="scientific">Okibacterium fritillariae</name>
    <dbReference type="NCBI Taxonomy" id="123320"/>
    <lineage>
        <taxon>Bacteria</taxon>
        <taxon>Bacillati</taxon>
        <taxon>Actinomycetota</taxon>
        <taxon>Actinomycetes</taxon>
        <taxon>Micrococcales</taxon>
        <taxon>Microbacteriaceae</taxon>
        <taxon>Okibacterium</taxon>
    </lineage>
</organism>
<dbReference type="AlphaFoldDB" id="A0A1T5IKN5"/>
<evidence type="ECO:0000259" key="2">
    <source>
        <dbReference type="PROSITE" id="PS50931"/>
    </source>
</evidence>
<dbReference type="STRING" id="123320.SAMN06309945_0564"/>
<feature type="domain" description="HTH lysR-type" evidence="2">
    <location>
        <begin position="1"/>
        <end position="59"/>
    </location>
</feature>
<dbReference type="InterPro" id="IPR000847">
    <property type="entry name" value="LysR_HTH_N"/>
</dbReference>
<dbReference type="Pfam" id="PF00126">
    <property type="entry name" value="HTH_1"/>
    <property type="match status" value="1"/>
</dbReference>
<feature type="compositionally biased region" description="Low complexity" evidence="1">
    <location>
        <begin position="74"/>
        <end position="87"/>
    </location>
</feature>
<protein>
    <submittedName>
        <fullName evidence="3">Regulatory helix-turn-helix protein, lysR family</fullName>
    </submittedName>
</protein>
<name>A0A1T5IKN5_9MICO</name>
<dbReference type="EMBL" id="FUZP01000001">
    <property type="protein sequence ID" value="SKC39578.1"/>
    <property type="molecule type" value="Genomic_DNA"/>
</dbReference>
<dbReference type="RefSeq" id="WP_079726772.1">
    <property type="nucleotide sequence ID" value="NZ_FUZP01000001.1"/>
</dbReference>
<dbReference type="SUPFAM" id="SSF46785">
    <property type="entry name" value="Winged helix' DNA-binding domain"/>
    <property type="match status" value="1"/>
</dbReference>
<keyword evidence="4" id="KW-1185">Reference proteome</keyword>
<dbReference type="Gene3D" id="1.10.10.10">
    <property type="entry name" value="Winged helix-like DNA-binding domain superfamily/Winged helix DNA-binding domain"/>
    <property type="match status" value="1"/>
</dbReference>
<evidence type="ECO:0000313" key="4">
    <source>
        <dbReference type="Proteomes" id="UP000190857"/>
    </source>
</evidence>
<dbReference type="InterPro" id="IPR036390">
    <property type="entry name" value="WH_DNA-bd_sf"/>
</dbReference>
<evidence type="ECO:0000256" key="1">
    <source>
        <dbReference type="SAM" id="MobiDB-lite"/>
    </source>
</evidence>
<gene>
    <name evidence="3" type="ORF">SAMN06309945_0564</name>
</gene>
<dbReference type="GO" id="GO:0003700">
    <property type="term" value="F:DNA-binding transcription factor activity"/>
    <property type="evidence" value="ECO:0007669"/>
    <property type="project" value="InterPro"/>
</dbReference>
<dbReference type="Proteomes" id="UP000190857">
    <property type="component" value="Unassembled WGS sequence"/>
</dbReference>
<dbReference type="OrthoDB" id="3636008at2"/>
<feature type="region of interest" description="Disordered" evidence="1">
    <location>
        <begin position="74"/>
        <end position="112"/>
    </location>
</feature>
<dbReference type="InterPro" id="IPR036388">
    <property type="entry name" value="WH-like_DNA-bd_sf"/>
</dbReference>
<reference evidence="3 4" key="1">
    <citation type="submission" date="2017-02" db="EMBL/GenBank/DDBJ databases">
        <authorList>
            <person name="Peterson S.W."/>
        </authorList>
    </citation>
    <scope>NUCLEOTIDE SEQUENCE [LARGE SCALE GENOMIC DNA]</scope>
    <source>
        <strain evidence="3 4">VKM Ac-2059</strain>
    </source>
</reference>
<dbReference type="PROSITE" id="PS50931">
    <property type="entry name" value="HTH_LYSR"/>
    <property type="match status" value="1"/>
</dbReference>